<comment type="caution">
    <text evidence="9">The sequence shown here is derived from an EMBL/GenBank/DDBJ whole genome shotgun (WGS) entry which is preliminary data.</text>
</comment>
<evidence type="ECO:0000256" key="4">
    <source>
        <dbReference type="ARBA" id="ARBA00022827"/>
    </source>
</evidence>
<gene>
    <name evidence="9" type="ORF">ACFFP1_21015</name>
</gene>
<proteinExistence type="inferred from homology"/>
<dbReference type="InterPro" id="IPR009100">
    <property type="entry name" value="AcylCoA_DH/oxidase_NM_dom_sf"/>
</dbReference>
<dbReference type="Pfam" id="PF02771">
    <property type="entry name" value="Acyl-CoA_dh_N"/>
    <property type="match status" value="1"/>
</dbReference>
<evidence type="ECO:0000259" key="7">
    <source>
        <dbReference type="Pfam" id="PF02770"/>
    </source>
</evidence>
<feature type="domain" description="Acyl-CoA dehydrogenase/oxidase C-terminal" evidence="6">
    <location>
        <begin position="253"/>
        <end position="395"/>
    </location>
</feature>
<dbReference type="Gene3D" id="1.10.540.10">
    <property type="entry name" value="Acyl-CoA dehydrogenase/oxidase, N-terminal domain"/>
    <property type="match status" value="1"/>
</dbReference>
<dbReference type="Gene3D" id="2.40.110.10">
    <property type="entry name" value="Butyryl-CoA Dehydrogenase, subunit A, domain 2"/>
    <property type="match status" value="1"/>
</dbReference>
<evidence type="ECO:0000256" key="5">
    <source>
        <dbReference type="RuleBase" id="RU362125"/>
    </source>
</evidence>
<dbReference type="InterPro" id="IPR045008">
    <property type="entry name" value="ACX4-like"/>
</dbReference>
<name>A0ABV5Y5W3_ARTRM</name>
<comment type="cofactor">
    <cofactor evidence="1 5">
        <name>FAD</name>
        <dbReference type="ChEBI" id="CHEBI:57692"/>
    </cofactor>
</comment>
<dbReference type="SUPFAM" id="SSF47203">
    <property type="entry name" value="Acyl-CoA dehydrogenase C-terminal domain-like"/>
    <property type="match status" value="1"/>
</dbReference>
<evidence type="ECO:0000259" key="8">
    <source>
        <dbReference type="Pfam" id="PF02771"/>
    </source>
</evidence>
<dbReference type="RefSeq" id="WP_234750350.1">
    <property type="nucleotide sequence ID" value="NZ_BAAAWN010000001.1"/>
</dbReference>
<dbReference type="InterPro" id="IPR036250">
    <property type="entry name" value="AcylCo_DH-like_C"/>
</dbReference>
<keyword evidence="4 5" id="KW-0274">FAD</keyword>
<dbReference type="InterPro" id="IPR009075">
    <property type="entry name" value="AcylCo_DH/oxidase_C"/>
</dbReference>
<comment type="similarity">
    <text evidence="2 5">Belongs to the acyl-CoA dehydrogenase family.</text>
</comment>
<accession>A0ABV5Y5W3</accession>
<keyword evidence="3 5" id="KW-0285">Flavoprotein</keyword>
<dbReference type="Pfam" id="PF02770">
    <property type="entry name" value="Acyl-CoA_dh_M"/>
    <property type="match status" value="1"/>
</dbReference>
<keyword evidence="5" id="KW-0560">Oxidoreductase</keyword>
<dbReference type="InterPro" id="IPR046373">
    <property type="entry name" value="Acyl-CoA_Oxase/DH_mid-dom_sf"/>
</dbReference>
<evidence type="ECO:0000256" key="1">
    <source>
        <dbReference type="ARBA" id="ARBA00001974"/>
    </source>
</evidence>
<dbReference type="InterPro" id="IPR037069">
    <property type="entry name" value="AcylCoA_DH/ox_N_sf"/>
</dbReference>
<organism evidence="9 10">
    <name type="scientific">Arthrobacter ramosus</name>
    <dbReference type="NCBI Taxonomy" id="1672"/>
    <lineage>
        <taxon>Bacteria</taxon>
        <taxon>Bacillati</taxon>
        <taxon>Actinomycetota</taxon>
        <taxon>Actinomycetes</taxon>
        <taxon>Micrococcales</taxon>
        <taxon>Micrococcaceae</taxon>
        <taxon>Arthrobacter</taxon>
    </lineage>
</organism>
<reference evidence="9 10" key="1">
    <citation type="submission" date="2024-09" db="EMBL/GenBank/DDBJ databases">
        <authorList>
            <person name="Sun Q."/>
            <person name="Mori K."/>
        </authorList>
    </citation>
    <scope>NUCLEOTIDE SEQUENCE [LARGE SCALE GENOMIC DNA]</scope>
    <source>
        <strain evidence="9 10">JCM 1334</strain>
    </source>
</reference>
<dbReference type="Pfam" id="PF00441">
    <property type="entry name" value="Acyl-CoA_dh_1"/>
    <property type="match status" value="1"/>
</dbReference>
<dbReference type="PANTHER" id="PTHR43188:SF1">
    <property type="entry name" value="ACYL-COA DEHYDROGENASE"/>
    <property type="match status" value="1"/>
</dbReference>
<dbReference type="EMBL" id="JBHMBC010000039">
    <property type="protein sequence ID" value="MFB9821959.1"/>
    <property type="molecule type" value="Genomic_DNA"/>
</dbReference>
<dbReference type="Gene3D" id="1.20.140.10">
    <property type="entry name" value="Butyryl-CoA Dehydrogenase, subunit A, domain 3"/>
    <property type="match status" value="1"/>
</dbReference>
<dbReference type="PANTHER" id="PTHR43188">
    <property type="entry name" value="ACYL-COENZYME A OXIDASE"/>
    <property type="match status" value="1"/>
</dbReference>
<evidence type="ECO:0000313" key="10">
    <source>
        <dbReference type="Proteomes" id="UP001589702"/>
    </source>
</evidence>
<feature type="domain" description="Acyl-CoA dehydrogenase/oxidase N-terminal" evidence="8">
    <location>
        <begin position="25"/>
        <end position="133"/>
    </location>
</feature>
<sequence length="402" mass="43970">MTSTTTPTRAAALSDYFHLDDELNAEELAIRDKVREFAEHRVLPIINEYWERAEFPYELLPPLAELGIIGTFIKGYGCPGMSRKAAGMVAREMARADGSINTFLGVHSNLCMGALNMLGSDEQRQGWLPDLAKLTKTGAFALTEPDHGSDSVALETSATRDGDTWVINGHKRWIGNGHAADVIVLFARNTEDSKVNAFVVEKDGNGNHPDGYNPTVITGKIGKRAILQADIVIENMRIPEANRLENCRSFADVSRVLQATRGGASWEAVGHAMACFEIAADYAAKREQFGNPIAGYQLVQHRLANMLSELTAMQLMCNRMAELADQGLLTNAMASMVKMSTSQKGKWICNEARELLAGNGLLLENHVARHLTDMEVVSTYEGTDSIQALLVGRDITGVSAFR</sequence>
<evidence type="ECO:0000313" key="9">
    <source>
        <dbReference type="EMBL" id="MFB9821959.1"/>
    </source>
</evidence>
<dbReference type="InterPro" id="IPR013786">
    <property type="entry name" value="AcylCoA_DH/ox_N"/>
</dbReference>
<dbReference type="Proteomes" id="UP001589702">
    <property type="component" value="Unassembled WGS sequence"/>
</dbReference>
<keyword evidence="10" id="KW-1185">Reference proteome</keyword>
<protein>
    <submittedName>
        <fullName evidence="9">Acyl-CoA dehydrogenase family protein</fullName>
    </submittedName>
</protein>
<evidence type="ECO:0000259" key="6">
    <source>
        <dbReference type="Pfam" id="PF00441"/>
    </source>
</evidence>
<feature type="domain" description="Acyl-CoA oxidase/dehydrogenase middle" evidence="7">
    <location>
        <begin position="139"/>
        <end position="235"/>
    </location>
</feature>
<evidence type="ECO:0000256" key="2">
    <source>
        <dbReference type="ARBA" id="ARBA00009347"/>
    </source>
</evidence>
<evidence type="ECO:0000256" key="3">
    <source>
        <dbReference type="ARBA" id="ARBA00022630"/>
    </source>
</evidence>
<dbReference type="SUPFAM" id="SSF56645">
    <property type="entry name" value="Acyl-CoA dehydrogenase NM domain-like"/>
    <property type="match status" value="1"/>
</dbReference>
<dbReference type="InterPro" id="IPR006091">
    <property type="entry name" value="Acyl-CoA_Oxase/DH_mid-dom"/>
</dbReference>